<dbReference type="GO" id="GO:0005789">
    <property type="term" value="C:endoplasmic reticulum membrane"/>
    <property type="evidence" value="ECO:0007669"/>
    <property type="project" value="TreeGrafter"/>
</dbReference>
<dbReference type="PANTHER" id="PTHR34009">
    <property type="entry name" value="PROTEIN STAR"/>
    <property type="match status" value="1"/>
</dbReference>
<dbReference type="GO" id="GO:0016197">
    <property type="term" value="P:endosomal transport"/>
    <property type="evidence" value="ECO:0007669"/>
    <property type="project" value="TreeGrafter"/>
</dbReference>
<dbReference type="GO" id="GO:0005886">
    <property type="term" value="C:plasma membrane"/>
    <property type="evidence" value="ECO:0007669"/>
    <property type="project" value="TreeGrafter"/>
</dbReference>
<dbReference type="AlphaFoldDB" id="A0AAW0UPN9"/>
<gene>
    <name evidence="2" type="ORF">O3P69_001076</name>
</gene>
<reference evidence="2 3" key="1">
    <citation type="submission" date="2023-03" db="EMBL/GenBank/DDBJ databases">
        <title>High-quality genome of Scylla paramamosain provides insights in environmental adaptation.</title>
        <authorList>
            <person name="Zhang L."/>
        </authorList>
    </citation>
    <scope>NUCLEOTIDE SEQUENCE [LARGE SCALE GENOMIC DNA]</scope>
    <source>
        <strain evidence="2">LZ_2023a</strain>
        <tissue evidence="2">Muscle</tissue>
    </source>
</reference>
<sequence length="332" mass="37637">MPFLQRKYKALVKKVIVYALIFFGAIAYSLRSMHVVREAGEVHVGLGAVHGARELHLGVTGGCWKERLRGPVDGKDSRVIEAVKDHLHPPSTKPYNLDTYTNRLNYKDMESWKFLHERIVRLLAKRPPGFFVEAGALDGEYLSNTLHLEKVYGWTGLLVEPNPNAFKHLLKKNRRAWSSNTCLAITPYPKEMVLQLVDTRANAATTQALWVIRGSSFLMEAGGPDQQYQGRVYDSSYATVQCFPLVSYLRALNITKVDLFSLDVEGAEQRILDTFPWSSMEISVLLVEHHGDVKGKDTKFVEGVVARGYRLYDYHIDKDNIGDYIFVKNGVF</sequence>
<evidence type="ECO:0000313" key="2">
    <source>
        <dbReference type="EMBL" id="KAK8401705.1"/>
    </source>
</evidence>
<dbReference type="SUPFAM" id="SSF53335">
    <property type="entry name" value="S-adenosyl-L-methionine-dependent methyltransferases"/>
    <property type="match status" value="1"/>
</dbReference>
<dbReference type="Proteomes" id="UP001487740">
    <property type="component" value="Unassembled WGS sequence"/>
</dbReference>
<dbReference type="GO" id="GO:0031902">
    <property type="term" value="C:late endosome membrane"/>
    <property type="evidence" value="ECO:0007669"/>
    <property type="project" value="TreeGrafter"/>
</dbReference>
<dbReference type="EMBL" id="JARAKH010000008">
    <property type="protein sequence ID" value="KAK8401705.1"/>
    <property type="molecule type" value="Genomic_DNA"/>
</dbReference>
<evidence type="ECO:0000259" key="1">
    <source>
        <dbReference type="Pfam" id="PF05050"/>
    </source>
</evidence>
<comment type="caution">
    <text evidence="2">The sequence shown here is derived from an EMBL/GenBank/DDBJ whole genome shotgun (WGS) entry which is preliminary data.</text>
</comment>
<dbReference type="InterPro" id="IPR006342">
    <property type="entry name" value="FkbM_mtfrase"/>
</dbReference>
<dbReference type="Gene3D" id="3.40.50.150">
    <property type="entry name" value="Vaccinia Virus protein VP39"/>
    <property type="match status" value="1"/>
</dbReference>
<organism evidence="2 3">
    <name type="scientific">Scylla paramamosain</name>
    <name type="common">Mud crab</name>
    <dbReference type="NCBI Taxonomy" id="85552"/>
    <lineage>
        <taxon>Eukaryota</taxon>
        <taxon>Metazoa</taxon>
        <taxon>Ecdysozoa</taxon>
        <taxon>Arthropoda</taxon>
        <taxon>Crustacea</taxon>
        <taxon>Multicrustacea</taxon>
        <taxon>Malacostraca</taxon>
        <taxon>Eumalacostraca</taxon>
        <taxon>Eucarida</taxon>
        <taxon>Decapoda</taxon>
        <taxon>Pleocyemata</taxon>
        <taxon>Brachyura</taxon>
        <taxon>Eubrachyura</taxon>
        <taxon>Portunoidea</taxon>
        <taxon>Portunidae</taxon>
        <taxon>Portuninae</taxon>
        <taxon>Scylla</taxon>
    </lineage>
</organism>
<dbReference type="InterPro" id="IPR029063">
    <property type="entry name" value="SAM-dependent_MTases_sf"/>
</dbReference>
<dbReference type="GO" id="GO:0005794">
    <property type="term" value="C:Golgi apparatus"/>
    <property type="evidence" value="ECO:0007669"/>
    <property type="project" value="TreeGrafter"/>
</dbReference>
<proteinExistence type="predicted"/>
<accession>A0AAW0UPN9</accession>
<name>A0AAW0UPN9_SCYPA</name>
<keyword evidence="3" id="KW-1185">Reference proteome</keyword>
<evidence type="ECO:0000313" key="3">
    <source>
        <dbReference type="Proteomes" id="UP001487740"/>
    </source>
</evidence>
<dbReference type="Pfam" id="PF05050">
    <property type="entry name" value="Methyltransf_21"/>
    <property type="match status" value="1"/>
</dbReference>
<feature type="domain" description="Methyltransferase FkbM" evidence="1">
    <location>
        <begin position="134"/>
        <end position="301"/>
    </location>
</feature>
<protein>
    <recommendedName>
        <fullName evidence="1">Methyltransferase FkbM domain-containing protein</fullName>
    </recommendedName>
</protein>
<dbReference type="PANTHER" id="PTHR34009:SF2">
    <property type="entry name" value="PROTEIN STAR"/>
    <property type="match status" value="1"/>
</dbReference>
<dbReference type="InterPro" id="IPR053202">
    <property type="entry name" value="EGF_Rcpt_Signaling_Reg"/>
</dbReference>
<dbReference type="GO" id="GO:0006888">
    <property type="term" value="P:endoplasmic reticulum to Golgi vesicle-mediated transport"/>
    <property type="evidence" value="ECO:0007669"/>
    <property type="project" value="TreeGrafter"/>
</dbReference>